<protein>
    <submittedName>
        <fullName evidence="2">Uncharacterized protein</fullName>
    </submittedName>
</protein>
<sequence length="98" mass="10904">MLLGTRPIPARSPAEREGQNGKEMRRERGGQERRGGTSSPAVADTPVTPAKAASISLLRSEPRTAPLWERRDNCASPTDTADNARKRNILQRREEREL</sequence>
<gene>
    <name evidence="2" type="ORF">EYF80_023102</name>
</gene>
<proteinExistence type="predicted"/>
<dbReference type="EMBL" id="SRLO01000215">
    <property type="protein sequence ID" value="TNN66713.1"/>
    <property type="molecule type" value="Genomic_DNA"/>
</dbReference>
<accession>A0A4Z2HNZ6</accession>
<feature type="compositionally biased region" description="Basic and acidic residues" evidence="1">
    <location>
        <begin position="13"/>
        <end position="35"/>
    </location>
</feature>
<name>A0A4Z2HNZ6_9TELE</name>
<organism evidence="2 3">
    <name type="scientific">Liparis tanakae</name>
    <name type="common">Tanaka's snailfish</name>
    <dbReference type="NCBI Taxonomy" id="230148"/>
    <lineage>
        <taxon>Eukaryota</taxon>
        <taxon>Metazoa</taxon>
        <taxon>Chordata</taxon>
        <taxon>Craniata</taxon>
        <taxon>Vertebrata</taxon>
        <taxon>Euteleostomi</taxon>
        <taxon>Actinopterygii</taxon>
        <taxon>Neopterygii</taxon>
        <taxon>Teleostei</taxon>
        <taxon>Neoteleostei</taxon>
        <taxon>Acanthomorphata</taxon>
        <taxon>Eupercaria</taxon>
        <taxon>Perciformes</taxon>
        <taxon>Cottioidei</taxon>
        <taxon>Cottales</taxon>
        <taxon>Liparidae</taxon>
        <taxon>Liparis</taxon>
    </lineage>
</organism>
<dbReference type="Proteomes" id="UP000314294">
    <property type="component" value="Unassembled WGS sequence"/>
</dbReference>
<evidence type="ECO:0000313" key="2">
    <source>
        <dbReference type="EMBL" id="TNN66713.1"/>
    </source>
</evidence>
<comment type="caution">
    <text evidence="2">The sequence shown here is derived from an EMBL/GenBank/DDBJ whole genome shotgun (WGS) entry which is preliminary data.</text>
</comment>
<evidence type="ECO:0000313" key="3">
    <source>
        <dbReference type="Proteomes" id="UP000314294"/>
    </source>
</evidence>
<reference evidence="2 3" key="1">
    <citation type="submission" date="2019-03" db="EMBL/GenBank/DDBJ databases">
        <title>First draft genome of Liparis tanakae, snailfish: a comprehensive survey of snailfish specific genes.</title>
        <authorList>
            <person name="Kim W."/>
            <person name="Song I."/>
            <person name="Jeong J.-H."/>
            <person name="Kim D."/>
            <person name="Kim S."/>
            <person name="Ryu S."/>
            <person name="Song J.Y."/>
            <person name="Lee S.K."/>
        </authorList>
    </citation>
    <scope>NUCLEOTIDE SEQUENCE [LARGE SCALE GENOMIC DNA]</scope>
    <source>
        <tissue evidence="2">Muscle</tissue>
    </source>
</reference>
<feature type="region of interest" description="Disordered" evidence="1">
    <location>
        <begin position="1"/>
        <end position="98"/>
    </location>
</feature>
<dbReference type="AlphaFoldDB" id="A0A4Z2HNZ6"/>
<evidence type="ECO:0000256" key="1">
    <source>
        <dbReference type="SAM" id="MobiDB-lite"/>
    </source>
</evidence>
<keyword evidence="3" id="KW-1185">Reference proteome</keyword>